<evidence type="ECO:0000256" key="1">
    <source>
        <dbReference type="SAM" id="MobiDB-lite"/>
    </source>
</evidence>
<evidence type="ECO:0000313" key="2">
    <source>
        <dbReference type="EMBL" id="MBX70566.1"/>
    </source>
</evidence>
<dbReference type="AlphaFoldDB" id="A0A2P2QU91"/>
<proteinExistence type="predicted"/>
<accession>A0A2P2QU91</accession>
<sequence>MPAVDNNISHEMIDNGPMQSPSPKTIKVNLELSEQRASSETNV</sequence>
<protein>
    <submittedName>
        <fullName evidence="2">Uncharacterized protein</fullName>
    </submittedName>
</protein>
<organism evidence="2">
    <name type="scientific">Rhizophora mucronata</name>
    <name type="common">Asiatic mangrove</name>
    <dbReference type="NCBI Taxonomy" id="61149"/>
    <lineage>
        <taxon>Eukaryota</taxon>
        <taxon>Viridiplantae</taxon>
        <taxon>Streptophyta</taxon>
        <taxon>Embryophyta</taxon>
        <taxon>Tracheophyta</taxon>
        <taxon>Spermatophyta</taxon>
        <taxon>Magnoliopsida</taxon>
        <taxon>eudicotyledons</taxon>
        <taxon>Gunneridae</taxon>
        <taxon>Pentapetalae</taxon>
        <taxon>rosids</taxon>
        <taxon>fabids</taxon>
        <taxon>Malpighiales</taxon>
        <taxon>Rhizophoraceae</taxon>
        <taxon>Rhizophora</taxon>
    </lineage>
</organism>
<feature type="region of interest" description="Disordered" evidence="1">
    <location>
        <begin position="1"/>
        <end position="24"/>
    </location>
</feature>
<reference evidence="2" key="1">
    <citation type="submission" date="2018-02" db="EMBL/GenBank/DDBJ databases">
        <title>Rhizophora mucronata_Transcriptome.</title>
        <authorList>
            <person name="Meera S.P."/>
            <person name="Sreeshan A."/>
            <person name="Augustine A."/>
        </authorList>
    </citation>
    <scope>NUCLEOTIDE SEQUENCE</scope>
    <source>
        <tissue evidence="2">Leaf</tissue>
    </source>
</reference>
<name>A0A2P2QU91_RHIMU</name>
<dbReference type="EMBL" id="GGEC01090082">
    <property type="protein sequence ID" value="MBX70566.1"/>
    <property type="molecule type" value="Transcribed_RNA"/>
</dbReference>